<reference evidence="1" key="2">
    <citation type="journal article" date="2021" name="Genome Biol. Evol.">
        <title>Developing a high-quality reference genome for a parasitic bivalve with doubly uniparental inheritance (Bivalvia: Unionida).</title>
        <authorList>
            <person name="Smith C.H."/>
        </authorList>
    </citation>
    <scope>NUCLEOTIDE SEQUENCE</scope>
    <source>
        <strain evidence="1">CHS0354</strain>
        <tissue evidence="1">Mantle</tissue>
    </source>
</reference>
<dbReference type="AlphaFoldDB" id="A0AAE0T2C9"/>
<keyword evidence="2" id="KW-1185">Reference proteome</keyword>
<protein>
    <submittedName>
        <fullName evidence="1">Uncharacterized protein</fullName>
    </submittedName>
</protein>
<reference evidence="1" key="1">
    <citation type="journal article" date="2021" name="Genome Biol. Evol.">
        <title>A High-Quality Reference Genome for a Parasitic Bivalve with Doubly Uniparental Inheritance (Bivalvia: Unionida).</title>
        <authorList>
            <person name="Smith C.H."/>
        </authorList>
    </citation>
    <scope>NUCLEOTIDE SEQUENCE</scope>
    <source>
        <strain evidence="1">CHS0354</strain>
    </source>
</reference>
<evidence type="ECO:0000313" key="1">
    <source>
        <dbReference type="EMBL" id="KAK3602542.1"/>
    </source>
</evidence>
<accession>A0AAE0T2C9</accession>
<comment type="caution">
    <text evidence="1">The sequence shown here is derived from an EMBL/GenBank/DDBJ whole genome shotgun (WGS) entry which is preliminary data.</text>
</comment>
<proteinExistence type="predicted"/>
<evidence type="ECO:0000313" key="2">
    <source>
        <dbReference type="Proteomes" id="UP001195483"/>
    </source>
</evidence>
<name>A0AAE0T2C9_9BIVA</name>
<dbReference type="Proteomes" id="UP001195483">
    <property type="component" value="Unassembled WGS sequence"/>
</dbReference>
<sequence>MFEFQITLKQYEEIIEFADAAMDLKAASLYKQSRQHQPPIAQPWRQCCLLRQPLRGNSCMKTLQLFKATSGTKILVEASTNSNLPNIVAPIATEEPAKLWRYERR</sequence>
<organism evidence="1 2">
    <name type="scientific">Potamilus streckersoni</name>
    <dbReference type="NCBI Taxonomy" id="2493646"/>
    <lineage>
        <taxon>Eukaryota</taxon>
        <taxon>Metazoa</taxon>
        <taxon>Spiralia</taxon>
        <taxon>Lophotrochozoa</taxon>
        <taxon>Mollusca</taxon>
        <taxon>Bivalvia</taxon>
        <taxon>Autobranchia</taxon>
        <taxon>Heteroconchia</taxon>
        <taxon>Palaeoheterodonta</taxon>
        <taxon>Unionida</taxon>
        <taxon>Unionoidea</taxon>
        <taxon>Unionidae</taxon>
        <taxon>Ambleminae</taxon>
        <taxon>Lampsilini</taxon>
        <taxon>Potamilus</taxon>
    </lineage>
</organism>
<gene>
    <name evidence="1" type="ORF">CHS0354_003794</name>
</gene>
<reference evidence="1" key="3">
    <citation type="submission" date="2023-05" db="EMBL/GenBank/DDBJ databases">
        <authorList>
            <person name="Smith C.H."/>
        </authorList>
    </citation>
    <scope>NUCLEOTIDE SEQUENCE</scope>
    <source>
        <strain evidence="1">CHS0354</strain>
        <tissue evidence="1">Mantle</tissue>
    </source>
</reference>
<dbReference type="EMBL" id="JAEAOA010000298">
    <property type="protein sequence ID" value="KAK3602542.1"/>
    <property type="molecule type" value="Genomic_DNA"/>
</dbReference>